<feature type="transmembrane region" description="Helical" evidence="6">
    <location>
        <begin position="12"/>
        <end position="34"/>
    </location>
</feature>
<dbReference type="STRING" id="46224.B4102_0801"/>
<dbReference type="GO" id="GO:0022857">
    <property type="term" value="F:transmembrane transporter activity"/>
    <property type="evidence" value="ECO:0007669"/>
    <property type="project" value="InterPro"/>
</dbReference>
<comment type="subcellular location">
    <subcellularLocation>
        <location evidence="1">Cell membrane</location>
        <topology evidence="1">Multi-pass membrane protein</topology>
    </subcellularLocation>
</comment>
<dbReference type="PANTHER" id="PTHR23506:SF23">
    <property type="entry name" value="GH10249P"/>
    <property type="match status" value="1"/>
</dbReference>
<dbReference type="InterPro" id="IPR011701">
    <property type="entry name" value="MFS"/>
</dbReference>
<dbReference type="Pfam" id="PF07690">
    <property type="entry name" value="MFS_1"/>
    <property type="match status" value="1"/>
</dbReference>
<comment type="caution">
    <text evidence="8">The sequence shown here is derived from an EMBL/GenBank/DDBJ whole genome shotgun (WGS) entry which is preliminary data.</text>
</comment>
<evidence type="ECO:0000256" key="2">
    <source>
        <dbReference type="ARBA" id="ARBA00022448"/>
    </source>
</evidence>
<feature type="transmembrane region" description="Helical" evidence="6">
    <location>
        <begin position="77"/>
        <end position="96"/>
    </location>
</feature>
<feature type="transmembrane region" description="Helical" evidence="6">
    <location>
        <begin position="46"/>
        <end position="65"/>
    </location>
</feature>
<name>A0A150KNQ9_9BACI</name>
<dbReference type="AlphaFoldDB" id="A0A150KNQ9"/>
<dbReference type="PROSITE" id="PS50850">
    <property type="entry name" value="MFS"/>
    <property type="match status" value="1"/>
</dbReference>
<dbReference type="InterPro" id="IPR020846">
    <property type="entry name" value="MFS_dom"/>
</dbReference>
<gene>
    <name evidence="8" type="ORF">B4102_0801</name>
</gene>
<evidence type="ECO:0000313" key="9">
    <source>
        <dbReference type="Proteomes" id="UP000075666"/>
    </source>
</evidence>
<protein>
    <recommendedName>
        <fullName evidence="7">Major facilitator superfamily (MFS) profile domain-containing protein</fullName>
    </recommendedName>
</protein>
<accession>A0A150KNQ9</accession>
<feature type="transmembrane region" description="Helical" evidence="6">
    <location>
        <begin position="135"/>
        <end position="168"/>
    </location>
</feature>
<dbReference type="PANTHER" id="PTHR23506">
    <property type="entry name" value="GH10249P"/>
    <property type="match status" value="1"/>
</dbReference>
<dbReference type="PATRIC" id="fig|46224.3.peg.4207"/>
<dbReference type="GO" id="GO:0005886">
    <property type="term" value="C:plasma membrane"/>
    <property type="evidence" value="ECO:0007669"/>
    <property type="project" value="UniProtKB-SubCell"/>
</dbReference>
<evidence type="ECO:0000256" key="4">
    <source>
        <dbReference type="ARBA" id="ARBA00022989"/>
    </source>
</evidence>
<proteinExistence type="predicted"/>
<dbReference type="Proteomes" id="UP000075666">
    <property type="component" value="Unassembled WGS sequence"/>
</dbReference>
<evidence type="ECO:0000256" key="6">
    <source>
        <dbReference type="SAM" id="Phobius"/>
    </source>
</evidence>
<dbReference type="PROSITE" id="PS00216">
    <property type="entry name" value="SUGAR_TRANSPORT_1"/>
    <property type="match status" value="1"/>
</dbReference>
<dbReference type="Gene3D" id="1.20.1250.20">
    <property type="entry name" value="MFS general substrate transporter like domains"/>
    <property type="match status" value="1"/>
</dbReference>
<reference evidence="8 9" key="1">
    <citation type="submission" date="2016-01" db="EMBL/GenBank/DDBJ databases">
        <title>Genome Sequences of Twelve Sporeforming Bacillus Species Isolated from Foods.</title>
        <authorList>
            <person name="Berendsen E.M."/>
            <person name="Wells-Bennik M.H."/>
            <person name="Krawcyk A.O."/>
            <person name="De Jong A."/>
            <person name="Holsappel S."/>
            <person name="Eijlander R.T."/>
            <person name="Kuipers O.P."/>
        </authorList>
    </citation>
    <scope>NUCLEOTIDE SEQUENCE [LARGE SCALE GENOMIC DNA]</scope>
    <source>
        <strain evidence="8 9">B4102</strain>
    </source>
</reference>
<sequence length="174" mass="18979">MKKTIKEQKTVLFILLSNIFIAFLGIGLIIPVMPSFINIMHLSGKTMGYLVAAFALAQLIMSPISGKWVDRYGRKKIIIIGLFLFGIAELIFGLGTHVSVLYLSRILGGFSAAFIMPAVTAYVADITSVQERPKAMGYISAAISIGFISDLASVVLLANMVYVCLFSLRQLLLL</sequence>
<dbReference type="EMBL" id="LQYN01000086">
    <property type="protein sequence ID" value="KYC97146.1"/>
    <property type="molecule type" value="Genomic_DNA"/>
</dbReference>
<dbReference type="SUPFAM" id="SSF103473">
    <property type="entry name" value="MFS general substrate transporter"/>
    <property type="match status" value="1"/>
</dbReference>
<keyword evidence="9" id="KW-1185">Reference proteome</keyword>
<dbReference type="InterPro" id="IPR036259">
    <property type="entry name" value="MFS_trans_sf"/>
</dbReference>
<dbReference type="InterPro" id="IPR005829">
    <property type="entry name" value="Sugar_transporter_CS"/>
</dbReference>
<organism evidence="8 9">
    <name type="scientific">Heyndrickxia sporothermodurans</name>
    <dbReference type="NCBI Taxonomy" id="46224"/>
    <lineage>
        <taxon>Bacteria</taxon>
        <taxon>Bacillati</taxon>
        <taxon>Bacillota</taxon>
        <taxon>Bacilli</taxon>
        <taxon>Bacillales</taxon>
        <taxon>Bacillaceae</taxon>
        <taxon>Heyndrickxia</taxon>
    </lineage>
</organism>
<evidence type="ECO:0000259" key="7">
    <source>
        <dbReference type="PROSITE" id="PS50850"/>
    </source>
</evidence>
<feature type="domain" description="Major facilitator superfamily (MFS) profile" evidence="7">
    <location>
        <begin position="11"/>
        <end position="174"/>
    </location>
</feature>
<feature type="transmembrane region" description="Helical" evidence="6">
    <location>
        <begin position="102"/>
        <end position="123"/>
    </location>
</feature>
<keyword evidence="4 6" id="KW-1133">Transmembrane helix</keyword>
<keyword evidence="2" id="KW-0813">Transport</keyword>
<keyword evidence="3 6" id="KW-0812">Transmembrane</keyword>
<evidence type="ECO:0000256" key="3">
    <source>
        <dbReference type="ARBA" id="ARBA00022692"/>
    </source>
</evidence>
<dbReference type="InterPro" id="IPR050930">
    <property type="entry name" value="MFS_Vesicular_Transporter"/>
</dbReference>
<evidence type="ECO:0000313" key="8">
    <source>
        <dbReference type="EMBL" id="KYC97146.1"/>
    </source>
</evidence>
<evidence type="ECO:0000256" key="5">
    <source>
        <dbReference type="ARBA" id="ARBA00023136"/>
    </source>
</evidence>
<evidence type="ECO:0000256" key="1">
    <source>
        <dbReference type="ARBA" id="ARBA00004651"/>
    </source>
</evidence>
<keyword evidence="5 6" id="KW-0472">Membrane</keyword>